<dbReference type="Proteomes" id="UP000325187">
    <property type="component" value="Unassembled WGS sequence"/>
</dbReference>
<dbReference type="EMBL" id="BKCM01000001">
    <property type="protein sequence ID" value="GEQ99664.1"/>
    <property type="molecule type" value="Genomic_DNA"/>
</dbReference>
<organism evidence="2 4">
    <name type="scientific">Iodidimonas gelatinilytica</name>
    <dbReference type="NCBI Taxonomy" id="1236966"/>
    <lineage>
        <taxon>Bacteria</taxon>
        <taxon>Pseudomonadati</taxon>
        <taxon>Pseudomonadota</taxon>
        <taxon>Alphaproteobacteria</taxon>
        <taxon>Iodidimonadales</taxon>
        <taxon>Iodidimonadaceae</taxon>
        <taxon>Iodidimonas</taxon>
    </lineage>
</organism>
<keyword evidence="5" id="KW-1185">Reference proteome</keyword>
<feature type="transmembrane region" description="Helical" evidence="1">
    <location>
        <begin position="40"/>
        <end position="60"/>
    </location>
</feature>
<evidence type="ECO:0000313" key="3">
    <source>
        <dbReference type="EMBL" id="GEQ99664.1"/>
    </source>
</evidence>
<accession>A0A5A7MVV3</accession>
<dbReference type="EMBL" id="BKCL01000002">
    <property type="protein sequence ID" value="GEQ97340.1"/>
    <property type="molecule type" value="Genomic_DNA"/>
</dbReference>
<evidence type="ECO:0000256" key="1">
    <source>
        <dbReference type="SAM" id="Phobius"/>
    </source>
</evidence>
<keyword evidence="1" id="KW-0472">Membrane</keyword>
<evidence type="ECO:0000313" key="4">
    <source>
        <dbReference type="Proteomes" id="UP000322084"/>
    </source>
</evidence>
<evidence type="ECO:0000313" key="2">
    <source>
        <dbReference type="EMBL" id="GEQ97340.1"/>
    </source>
</evidence>
<reference evidence="4 5" key="1">
    <citation type="submission" date="2019-09" db="EMBL/GenBank/DDBJ databases">
        <title>NBRP : Genome information of microbial organism related human and environment.</title>
        <authorList>
            <person name="Hattori M."/>
            <person name="Oshima K."/>
            <person name="Inaba H."/>
            <person name="Suda W."/>
            <person name="Sakamoto M."/>
            <person name="Iino T."/>
            <person name="Kitahara M."/>
            <person name="Oshida Y."/>
            <person name="Iida T."/>
            <person name="Kudo T."/>
            <person name="Itoh T."/>
            <person name="Ohkuma M."/>
        </authorList>
    </citation>
    <scope>NUCLEOTIDE SEQUENCE [LARGE SCALE GENOMIC DNA]</scope>
    <source>
        <strain evidence="2 4">Hi-2</strain>
        <strain evidence="3 5">Mie-1</strain>
    </source>
</reference>
<proteinExistence type="predicted"/>
<comment type="caution">
    <text evidence="2">The sequence shown here is derived from an EMBL/GenBank/DDBJ whole genome shotgun (WGS) entry which is preliminary data.</text>
</comment>
<name>A0A5A7MMY7_9PROT</name>
<dbReference type="AlphaFoldDB" id="A0A5A7MMY7"/>
<keyword evidence="1" id="KW-1133">Transmembrane helix</keyword>
<dbReference type="RefSeq" id="WP_149999840.1">
    <property type="nucleotide sequence ID" value="NZ_BKCL01000002.1"/>
</dbReference>
<keyword evidence="1" id="KW-0812">Transmembrane</keyword>
<gene>
    <name evidence="2" type="ORF">JCM17844_09770</name>
    <name evidence="3" type="ORF">JCM17845_02880</name>
</gene>
<sequence>MTLFVTLSLMGVTLLVLALTTLLSRREYVPGKPPLVPYGFVQFVAILVLLMLAGHVITLVTGTPFKGRF</sequence>
<evidence type="ECO:0000313" key="5">
    <source>
        <dbReference type="Proteomes" id="UP000325187"/>
    </source>
</evidence>
<accession>A0A5A7MMY7</accession>
<protein>
    <submittedName>
        <fullName evidence="2">Uncharacterized protein</fullName>
    </submittedName>
</protein>
<dbReference type="Proteomes" id="UP000322084">
    <property type="component" value="Unassembled WGS sequence"/>
</dbReference>